<reference evidence="2" key="1">
    <citation type="submission" date="2020-01" db="EMBL/GenBank/DDBJ databases">
        <title>Genome sequence of Kobresia littledalei, the first chromosome-level genome in the family Cyperaceae.</title>
        <authorList>
            <person name="Qu G."/>
        </authorList>
    </citation>
    <scope>NUCLEOTIDE SEQUENCE</scope>
    <source>
        <strain evidence="2">C.B.Clarke</strain>
        <tissue evidence="2">Leaf</tissue>
    </source>
</reference>
<name>A0A833R3E6_9POAL</name>
<protein>
    <submittedName>
        <fullName evidence="2">Uncharacterized protein</fullName>
    </submittedName>
</protein>
<dbReference type="OrthoDB" id="674685at2759"/>
<dbReference type="EMBL" id="SWLB01000011">
    <property type="protein sequence ID" value="KAF3332718.1"/>
    <property type="molecule type" value="Genomic_DNA"/>
</dbReference>
<gene>
    <name evidence="2" type="ORF">FCM35_KLT02295</name>
</gene>
<keyword evidence="3" id="KW-1185">Reference proteome</keyword>
<dbReference type="AlphaFoldDB" id="A0A833R3E6"/>
<feature type="region of interest" description="Disordered" evidence="1">
    <location>
        <begin position="85"/>
        <end position="110"/>
    </location>
</feature>
<sequence>MAVGVLQAVTMLLNTCSKHMSRVARSLTSPKKRKTNLKESNRSVNGENLNGHDGVWRKSILMGEKCQPLNFSGVIYYDADGKKLDTMPPRSPMRSPLRTLGQHVTMLPVN</sequence>
<feature type="compositionally biased region" description="Low complexity" evidence="1">
    <location>
        <begin position="86"/>
        <end position="100"/>
    </location>
</feature>
<organism evidence="2 3">
    <name type="scientific">Carex littledalei</name>
    <dbReference type="NCBI Taxonomy" id="544730"/>
    <lineage>
        <taxon>Eukaryota</taxon>
        <taxon>Viridiplantae</taxon>
        <taxon>Streptophyta</taxon>
        <taxon>Embryophyta</taxon>
        <taxon>Tracheophyta</taxon>
        <taxon>Spermatophyta</taxon>
        <taxon>Magnoliopsida</taxon>
        <taxon>Liliopsida</taxon>
        <taxon>Poales</taxon>
        <taxon>Cyperaceae</taxon>
        <taxon>Cyperoideae</taxon>
        <taxon>Cariceae</taxon>
        <taxon>Carex</taxon>
        <taxon>Carex subgen. Euthyceras</taxon>
    </lineage>
</organism>
<dbReference type="Proteomes" id="UP000623129">
    <property type="component" value="Unassembled WGS sequence"/>
</dbReference>
<accession>A0A833R3E6</accession>
<proteinExistence type="predicted"/>
<evidence type="ECO:0000313" key="2">
    <source>
        <dbReference type="EMBL" id="KAF3332718.1"/>
    </source>
</evidence>
<dbReference type="PANTHER" id="PTHR33237:SF46">
    <property type="entry name" value="OS01G0606100 PROTEIN"/>
    <property type="match status" value="1"/>
</dbReference>
<evidence type="ECO:0000256" key="1">
    <source>
        <dbReference type="SAM" id="MobiDB-lite"/>
    </source>
</evidence>
<feature type="region of interest" description="Disordered" evidence="1">
    <location>
        <begin position="23"/>
        <end position="50"/>
    </location>
</feature>
<comment type="caution">
    <text evidence="2">The sequence shown here is derived from an EMBL/GenBank/DDBJ whole genome shotgun (WGS) entry which is preliminary data.</text>
</comment>
<dbReference type="PANTHER" id="PTHR33237">
    <property type="entry name" value="F2P16.13 PROTEIN-RELATED"/>
    <property type="match status" value="1"/>
</dbReference>
<evidence type="ECO:0000313" key="3">
    <source>
        <dbReference type="Proteomes" id="UP000623129"/>
    </source>
</evidence>